<evidence type="ECO:0000313" key="3">
    <source>
        <dbReference type="Proteomes" id="UP000053257"/>
    </source>
</evidence>
<evidence type="ECO:0000313" key="2">
    <source>
        <dbReference type="EMBL" id="KIP06290.1"/>
    </source>
</evidence>
<reference evidence="2 3" key="1">
    <citation type="journal article" date="2014" name="PLoS Genet.">
        <title>Analysis of the Phlebiopsis gigantea genome, transcriptome and secretome provides insight into its pioneer colonization strategies of wood.</title>
        <authorList>
            <person name="Hori C."/>
            <person name="Ishida T."/>
            <person name="Igarashi K."/>
            <person name="Samejima M."/>
            <person name="Suzuki H."/>
            <person name="Master E."/>
            <person name="Ferreira P."/>
            <person name="Ruiz-Duenas F.J."/>
            <person name="Held B."/>
            <person name="Canessa P."/>
            <person name="Larrondo L.F."/>
            <person name="Schmoll M."/>
            <person name="Druzhinina I.S."/>
            <person name="Kubicek C.P."/>
            <person name="Gaskell J.A."/>
            <person name="Kersten P."/>
            <person name="St John F."/>
            <person name="Glasner J."/>
            <person name="Sabat G."/>
            <person name="Splinter BonDurant S."/>
            <person name="Syed K."/>
            <person name="Yadav J."/>
            <person name="Mgbeahuruike A.C."/>
            <person name="Kovalchuk A."/>
            <person name="Asiegbu F.O."/>
            <person name="Lackner G."/>
            <person name="Hoffmeister D."/>
            <person name="Rencoret J."/>
            <person name="Gutierrez A."/>
            <person name="Sun H."/>
            <person name="Lindquist E."/>
            <person name="Barry K."/>
            <person name="Riley R."/>
            <person name="Grigoriev I.V."/>
            <person name="Henrissat B."/>
            <person name="Kues U."/>
            <person name="Berka R.M."/>
            <person name="Martinez A.T."/>
            <person name="Covert S.F."/>
            <person name="Blanchette R.A."/>
            <person name="Cullen D."/>
        </authorList>
    </citation>
    <scope>NUCLEOTIDE SEQUENCE [LARGE SCALE GENOMIC DNA]</scope>
    <source>
        <strain evidence="2 3">11061_1 CR5-6</strain>
    </source>
</reference>
<dbReference type="EMBL" id="KN840521">
    <property type="protein sequence ID" value="KIP06290.1"/>
    <property type="molecule type" value="Genomic_DNA"/>
</dbReference>
<name>A0A0C3S9L6_PHLG1</name>
<protein>
    <recommendedName>
        <fullName evidence="1">DUF6699 domain-containing protein</fullName>
    </recommendedName>
</protein>
<dbReference type="OrthoDB" id="3144234at2759"/>
<sequence>SSSRPFEWNLIEDPVKLVDSQREYLVNPSLLAQPATSPGVAELKIVCESLAWTIVVRPDPYYQSICVTVGDVLQQLYKSLRQSVSKEELSAIYYSRPDHRQAIDRAWETRCQMSTDPRGEQRRGIRRVDCLLGVTKFGG</sequence>
<proteinExistence type="predicted"/>
<evidence type="ECO:0000259" key="1">
    <source>
        <dbReference type="Pfam" id="PF20415"/>
    </source>
</evidence>
<dbReference type="Proteomes" id="UP000053257">
    <property type="component" value="Unassembled WGS sequence"/>
</dbReference>
<accession>A0A0C3S9L6</accession>
<dbReference type="Pfam" id="PF20415">
    <property type="entry name" value="DUF6699"/>
    <property type="match status" value="1"/>
</dbReference>
<dbReference type="InterPro" id="IPR046522">
    <property type="entry name" value="DUF6699"/>
</dbReference>
<organism evidence="2 3">
    <name type="scientific">Phlebiopsis gigantea (strain 11061_1 CR5-6)</name>
    <name type="common">White-rot fungus</name>
    <name type="synonym">Peniophora gigantea</name>
    <dbReference type="NCBI Taxonomy" id="745531"/>
    <lineage>
        <taxon>Eukaryota</taxon>
        <taxon>Fungi</taxon>
        <taxon>Dikarya</taxon>
        <taxon>Basidiomycota</taxon>
        <taxon>Agaricomycotina</taxon>
        <taxon>Agaricomycetes</taxon>
        <taxon>Polyporales</taxon>
        <taxon>Phanerochaetaceae</taxon>
        <taxon>Phlebiopsis</taxon>
    </lineage>
</organism>
<feature type="domain" description="DUF6699" evidence="1">
    <location>
        <begin position="7"/>
        <end position="139"/>
    </location>
</feature>
<dbReference type="AlphaFoldDB" id="A0A0C3S9L6"/>
<dbReference type="HOGENOM" id="CLU_085813_2_0_1"/>
<feature type="non-terminal residue" evidence="2">
    <location>
        <position position="139"/>
    </location>
</feature>
<keyword evidence="3" id="KW-1185">Reference proteome</keyword>
<feature type="non-terminal residue" evidence="2">
    <location>
        <position position="1"/>
    </location>
</feature>
<gene>
    <name evidence="2" type="ORF">PHLGIDRAFT_56565</name>
</gene>